<reference evidence="2 3" key="1">
    <citation type="submission" date="2016-02" db="EMBL/GenBank/DDBJ databases">
        <title>Genome analysis of coral dinoflagellate symbionts highlights evolutionary adaptations to a symbiotic lifestyle.</title>
        <authorList>
            <person name="Aranda M."/>
            <person name="Li Y."/>
            <person name="Liew Y.J."/>
            <person name="Baumgarten S."/>
            <person name="Simakov O."/>
            <person name="Wilson M."/>
            <person name="Piel J."/>
            <person name="Ashoor H."/>
            <person name="Bougouffa S."/>
            <person name="Bajic V.B."/>
            <person name="Ryu T."/>
            <person name="Ravasi T."/>
            <person name="Bayer T."/>
            <person name="Micklem G."/>
            <person name="Kim H."/>
            <person name="Bhak J."/>
            <person name="Lajeunesse T.C."/>
            <person name="Voolstra C.R."/>
        </authorList>
    </citation>
    <scope>NUCLEOTIDE SEQUENCE [LARGE SCALE GENOMIC DNA]</scope>
    <source>
        <strain evidence="2 3">CCMP2467</strain>
    </source>
</reference>
<gene>
    <name evidence="2" type="ORF">AK812_SmicGene17672</name>
</gene>
<feature type="region of interest" description="Disordered" evidence="1">
    <location>
        <begin position="283"/>
        <end position="448"/>
    </location>
</feature>
<feature type="compositionally biased region" description="Basic and acidic residues" evidence="1">
    <location>
        <begin position="430"/>
        <end position="445"/>
    </location>
</feature>
<sequence length="547" mass="60919">MALALLERKFSQPMKYYLNAKALVKPSEESSGTKVCDADFHANYDLLKMFIVRAITPEGIPSLTDFKVALVHMSCTHALHPGVRARGGKQVVKDWSAEQGGKFRAILAQLARVTRRTLDAKSKRTKVLKNLFAAKMGWTDDNGELLDVVEDAPAAAAAAAVIMMMERQMMKPRVIMLEPQKMKPHVMMQDLERELHRLMSQRDLEMDEAMEDDGSFKGPEDVPRPDEILDEEAMFELECWDEDRAPLLPDRCDIPPELLDMLDDDKTCDLNGTRDKQRCIKAVQKQEMEGPGPRAKAAMNAKMTEQTPSPKLGKSAEPVSDPMQKARRGRKPKRAAEPKEKEQAKAMPSASVEAEPKEKDQTKAMPSSGVEAEPKENDDQTKAMPSAVEAEPKSKKRKPNPGPKPKAKAESKAKAKAEAKGKAKASKAALTEEQKEQESVKRQQTADENTQLIRTHADELPDLSFTVWPPRGKEDMPEINPITVWELAKFIAGWLGDVDPLDEGDRDLPAKKVRKTTSLGWLGARTKTLSVDDTCPWLETYGGHVIV</sequence>
<keyword evidence="3" id="KW-1185">Reference proteome</keyword>
<dbReference type="AlphaFoldDB" id="A0A1Q9DX64"/>
<evidence type="ECO:0000313" key="2">
    <source>
        <dbReference type="EMBL" id="OLP99738.1"/>
    </source>
</evidence>
<dbReference type="Proteomes" id="UP000186817">
    <property type="component" value="Unassembled WGS sequence"/>
</dbReference>
<proteinExistence type="predicted"/>
<dbReference type="EMBL" id="LSRX01000351">
    <property type="protein sequence ID" value="OLP99738.1"/>
    <property type="molecule type" value="Genomic_DNA"/>
</dbReference>
<evidence type="ECO:0000313" key="3">
    <source>
        <dbReference type="Proteomes" id="UP000186817"/>
    </source>
</evidence>
<feature type="compositionally biased region" description="Basic and acidic residues" evidence="1">
    <location>
        <begin position="334"/>
        <end position="344"/>
    </location>
</feature>
<protein>
    <submittedName>
        <fullName evidence="2">Uncharacterized protein</fullName>
    </submittedName>
</protein>
<dbReference type="OrthoDB" id="427312at2759"/>
<comment type="caution">
    <text evidence="2">The sequence shown here is derived from an EMBL/GenBank/DDBJ whole genome shotgun (WGS) entry which is preliminary data.</text>
</comment>
<evidence type="ECO:0000256" key="1">
    <source>
        <dbReference type="SAM" id="MobiDB-lite"/>
    </source>
</evidence>
<name>A0A1Q9DX64_SYMMI</name>
<organism evidence="2 3">
    <name type="scientific">Symbiodinium microadriaticum</name>
    <name type="common">Dinoflagellate</name>
    <name type="synonym">Zooxanthella microadriatica</name>
    <dbReference type="NCBI Taxonomy" id="2951"/>
    <lineage>
        <taxon>Eukaryota</taxon>
        <taxon>Sar</taxon>
        <taxon>Alveolata</taxon>
        <taxon>Dinophyceae</taxon>
        <taxon>Suessiales</taxon>
        <taxon>Symbiodiniaceae</taxon>
        <taxon>Symbiodinium</taxon>
    </lineage>
</organism>
<feature type="compositionally biased region" description="Basic and acidic residues" evidence="1">
    <location>
        <begin position="407"/>
        <end position="421"/>
    </location>
</feature>
<accession>A0A1Q9DX64</accession>
<feature type="compositionally biased region" description="Basic and acidic residues" evidence="1">
    <location>
        <begin position="372"/>
        <end position="381"/>
    </location>
</feature>